<gene>
    <name evidence="10" type="ORF">SAMN05720469_1537</name>
</gene>
<dbReference type="PANTHER" id="PTHR33885:SF3">
    <property type="entry name" value="PHAGE SHOCK PROTEIN C"/>
    <property type="match status" value="1"/>
</dbReference>
<keyword evidence="11" id="KW-1185">Reference proteome</keyword>
<dbReference type="InterPro" id="IPR007168">
    <property type="entry name" value="Phageshock_PspC_N"/>
</dbReference>
<keyword evidence="2" id="KW-1003">Cell membrane</keyword>
<feature type="domain" description="DZANK-type" evidence="9">
    <location>
        <begin position="4"/>
        <end position="62"/>
    </location>
</feature>
<name>A0A1M6Z4S5_9BACT</name>
<organism evidence="10 11">
    <name type="scientific">Fibrobacter intestinalis</name>
    <dbReference type="NCBI Taxonomy" id="28122"/>
    <lineage>
        <taxon>Bacteria</taxon>
        <taxon>Pseudomonadati</taxon>
        <taxon>Fibrobacterota</taxon>
        <taxon>Fibrobacteria</taxon>
        <taxon>Fibrobacterales</taxon>
        <taxon>Fibrobacteraceae</taxon>
        <taxon>Fibrobacter</taxon>
    </lineage>
</organism>
<keyword evidence="3 7" id="KW-0812">Transmembrane</keyword>
<evidence type="ECO:0000313" key="10">
    <source>
        <dbReference type="EMBL" id="SHL25481.1"/>
    </source>
</evidence>
<comment type="subcellular location">
    <subcellularLocation>
        <location evidence="1">Cell membrane</location>
        <topology evidence="1">Single-pass membrane protein</topology>
    </subcellularLocation>
</comment>
<evidence type="ECO:0000259" key="8">
    <source>
        <dbReference type="Pfam" id="PF04024"/>
    </source>
</evidence>
<sequence>MAFCSSCGNKVSPDFIFCDKCGVKVKKDVSDQEITATETTKLACPYCSKQVKSVAKFCPECGKPLTQIKKCTKCGNFLARTSLFCGHCGEPVPKSCPKCGHIFQKEEKFCPKCGCSANATKPGSIKNPFDENPQPQNTFSTTETTSSSTPLCRVQEGKILAGVCSGLQAKFNLNAWIFRLLFIFTGIGLPIYIVLAIVLKYDDSQTNEAPSETNEEKQDPLEKIKTFVLSLYRLRNGKILAGVCTGIADKYKINAWLVRVIAVFSGIGLIPYIVLAIILKYNDNEIIEQKDSSESAQSTTSHEINKKKTAIIAGAIALAGIVITLVFVLCGKSGDVFVDTRDGQKYKTITFGPWTFMTENIRYNNSYNVCKTDDPTCEKHGRYYFQDGAALACPPGWKMLDDKYAMEKVLVAKLAQKYNMSAFEVLSDMDKIRKVYTEENDKAAILEFIDSEACIFDSETNDFTCGREYCSSEGACTKEYAGCLNSGKNLQCYQEGADGDGKSIKGKAAPIRCYKEMDEDEWLALPEVQKKIKKIKEEAAKKEAEERALQETAEKEAAERALQEAAEREAAERALQEAAERALQEAAEKEAAERALQEAAEKEAAERALQEAAEKEAAERALQEAAEKEAAERALQEAAERKAAEKALQEAKEQEATERKMRKELEAYKQTAQKEDNDVSTQSNSAKGIVKVASTKSIHIYYSGNSDIFSESDVNAFLKKNKKSIQSIYRNLLNSRDNIETVIRFSLTVNLKNGKIQNVEDISDKQNLAEFGHTLLFKQISVRMRNSWRLLPQNIEGTAVVEFPLLFKLQ</sequence>
<feature type="transmembrane region" description="Helical" evidence="7">
    <location>
        <begin position="256"/>
        <end position="279"/>
    </location>
</feature>
<reference evidence="11" key="1">
    <citation type="submission" date="2016-11" db="EMBL/GenBank/DDBJ databases">
        <authorList>
            <person name="Varghese N."/>
            <person name="Submissions S."/>
        </authorList>
    </citation>
    <scope>NUCLEOTIDE SEQUENCE [LARGE SCALE GENOMIC DNA]</scope>
    <source>
        <strain evidence="11">UWOS</strain>
    </source>
</reference>
<dbReference type="GO" id="GO:0005886">
    <property type="term" value="C:plasma membrane"/>
    <property type="evidence" value="ECO:0007669"/>
    <property type="project" value="UniProtKB-SubCell"/>
</dbReference>
<evidence type="ECO:0000313" key="11">
    <source>
        <dbReference type="Proteomes" id="UP000184275"/>
    </source>
</evidence>
<dbReference type="RefSeq" id="WP_073306246.1">
    <property type="nucleotide sequence ID" value="NZ_FRAW01000053.1"/>
</dbReference>
<feature type="domain" description="Phage shock protein PspC N-terminal" evidence="8">
    <location>
        <begin position="231"/>
        <end position="280"/>
    </location>
</feature>
<dbReference type="InterPro" id="IPR011871">
    <property type="entry name" value="Fib_succ_major"/>
</dbReference>
<dbReference type="NCBIfam" id="TIGR02145">
    <property type="entry name" value="Fib_succ_major"/>
    <property type="match status" value="1"/>
</dbReference>
<dbReference type="AlphaFoldDB" id="A0A1M6Z4S5"/>
<protein>
    <submittedName>
        <fullName evidence="10">Phage shock protein C (PspC) family protein</fullName>
    </submittedName>
</protein>
<proteinExistence type="predicted"/>
<dbReference type="PANTHER" id="PTHR33885">
    <property type="entry name" value="PHAGE SHOCK PROTEIN C"/>
    <property type="match status" value="1"/>
</dbReference>
<feature type="domain" description="Phage shock protein PspC N-terminal" evidence="8">
    <location>
        <begin position="150"/>
        <end position="200"/>
    </location>
</feature>
<evidence type="ECO:0000259" key="9">
    <source>
        <dbReference type="Pfam" id="PF12773"/>
    </source>
</evidence>
<evidence type="ECO:0000256" key="2">
    <source>
        <dbReference type="ARBA" id="ARBA00022475"/>
    </source>
</evidence>
<dbReference type="EMBL" id="FRAW01000053">
    <property type="protein sequence ID" value="SHL25481.1"/>
    <property type="molecule type" value="Genomic_DNA"/>
</dbReference>
<keyword evidence="4 7" id="KW-1133">Transmembrane helix</keyword>
<evidence type="ECO:0000256" key="4">
    <source>
        <dbReference type="ARBA" id="ARBA00022989"/>
    </source>
</evidence>
<evidence type="ECO:0000256" key="7">
    <source>
        <dbReference type="SAM" id="Phobius"/>
    </source>
</evidence>
<keyword evidence="5 7" id="KW-0472">Membrane</keyword>
<feature type="transmembrane region" description="Helical" evidence="7">
    <location>
        <begin position="310"/>
        <end position="329"/>
    </location>
</feature>
<evidence type="ECO:0000256" key="6">
    <source>
        <dbReference type="SAM" id="MobiDB-lite"/>
    </source>
</evidence>
<evidence type="ECO:0000256" key="1">
    <source>
        <dbReference type="ARBA" id="ARBA00004162"/>
    </source>
</evidence>
<dbReference type="Pfam" id="PF12773">
    <property type="entry name" value="DZR"/>
    <property type="match status" value="2"/>
</dbReference>
<dbReference type="Pfam" id="PF04024">
    <property type="entry name" value="PspC"/>
    <property type="match status" value="2"/>
</dbReference>
<accession>A0A1M6Z4S5</accession>
<feature type="transmembrane region" description="Helical" evidence="7">
    <location>
        <begin position="176"/>
        <end position="199"/>
    </location>
</feature>
<dbReference type="Proteomes" id="UP000184275">
    <property type="component" value="Unassembled WGS sequence"/>
</dbReference>
<dbReference type="InterPro" id="IPR052027">
    <property type="entry name" value="PspC"/>
</dbReference>
<evidence type="ECO:0000256" key="3">
    <source>
        <dbReference type="ARBA" id="ARBA00022692"/>
    </source>
</evidence>
<evidence type="ECO:0000256" key="5">
    <source>
        <dbReference type="ARBA" id="ARBA00023136"/>
    </source>
</evidence>
<feature type="domain" description="DZANK-type" evidence="9">
    <location>
        <begin position="71"/>
        <end position="114"/>
    </location>
</feature>
<dbReference type="InterPro" id="IPR025874">
    <property type="entry name" value="DZR"/>
</dbReference>
<feature type="region of interest" description="Disordered" evidence="6">
    <location>
        <begin position="545"/>
        <end position="658"/>
    </location>
</feature>